<reference evidence="8 9" key="1">
    <citation type="submission" date="2016-12" db="EMBL/GenBank/DDBJ databases">
        <title>Trade-off between light-utilization and light-protection in marine flavobacteria.</title>
        <authorList>
            <person name="Kumagai Y."/>
            <person name="Yoshizawa S."/>
            <person name="Kogure K."/>
            <person name="Iwasaki W."/>
        </authorList>
    </citation>
    <scope>NUCLEOTIDE SEQUENCE [LARGE SCALE GENOMIC DNA]</scope>
    <source>
        <strain evidence="8 9">KCTC 12100</strain>
    </source>
</reference>
<keyword evidence="3 7" id="KW-0133">Cell shape</keyword>
<keyword evidence="9" id="KW-1185">Reference proteome</keyword>
<feature type="binding site" evidence="7">
    <location>
        <begin position="45"/>
        <end position="46"/>
    </location>
    <ligand>
        <name>substrate</name>
    </ligand>
</feature>
<dbReference type="OrthoDB" id="9801055at2"/>
<accession>A0A2P6CB76</accession>
<evidence type="ECO:0000313" key="8">
    <source>
        <dbReference type="EMBL" id="PQJ72139.1"/>
    </source>
</evidence>
<evidence type="ECO:0000256" key="7">
    <source>
        <dbReference type="HAMAP-Rule" id="MF_00258"/>
    </source>
</evidence>
<dbReference type="InterPro" id="IPR001920">
    <property type="entry name" value="Asp/Glu_race"/>
</dbReference>
<dbReference type="UniPathway" id="UPA00219"/>
<feature type="binding site" evidence="7">
    <location>
        <begin position="77"/>
        <end position="78"/>
    </location>
    <ligand>
        <name>substrate</name>
    </ligand>
</feature>
<sequence length="265" mass="29624">MVKNNKFPIGIFDSGVGGTSIWKEINALLPQENTIYLSDSKNAPYGEKTKQEIINLSIKNTEFLLAQNCKIIIVACNTATTNAIKVLREKYNIPFIGIEPAIKTAALHTKTNKIGILATKGTLNSELFEKTSHTINHNIIRKEIIGKGLVELIESGKLHSKQMTALLSTYITPLIEDNVDCLVLGCTHYPYLIPQIRKLVGNKIQIIDSGEAVAKQTKNILEKHQLINTSNNKGSYQFFINKNKDVLEMLISNKSKEIKITEKEF</sequence>
<dbReference type="SUPFAM" id="SSF53681">
    <property type="entry name" value="Aspartate/glutamate racemase"/>
    <property type="match status" value="2"/>
</dbReference>
<feature type="binding site" evidence="7">
    <location>
        <begin position="13"/>
        <end position="14"/>
    </location>
    <ligand>
        <name>substrate</name>
    </ligand>
</feature>
<feature type="active site" description="Proton donor/acceptor" evidence="7">
    <location>
        <position position="186"/>
    </location>
</feature>
<organism evidence="8 9">
    <name type="scientific">Polaribacter butkevichii</name>
    <dbReference type="NCBI Taxonomy" id="218490"/>
    <lineage>
        <taxon>Bacteria</taxon>
        <taxon>Pseudomonadati</taxon>
        <taxon>Bacteroidota</taxon>
        <taxon>Flavobacteriia</taxon>
        <taxon>Flavobacteriales</taxon>
        <taxon>Flavobacteriaceae</taxon>
    </lineage>
</organism>
<dbReference type="NCBIfam" id="TIGR00067">
    <property type="entry name" value="glut_race"/>
    <property type="match status" value="1"/>
</dbReference>
<dbReference type="GO" id="GO:0071555">
    <property type="term" value="P:cell wall organization"/>
    <property type="evidence" value="ECO:0007669"/>
    <property type="project" value="UniProtKB-KW"/>
</dbReference>
<dbReference type="RefSeq" id="WP_105047798.1">
    <property type="nucleotide sequence ID" value="NZ_CP150661.1"/>
</dbReference>
<dbReference type="GO" id="GO:0008360">
    <property type="term" value="P:regulation of cell shape"/>
    <property type="evidence" value="ECO:0007669"/>
    <property type="project" value="UniProtKB-KW"/>
</dbReference>
<dbReference type="AlphaFoldDB" id="A0A2P6CB76"/>
<dbReference type="Gene3D" id="3.40.50.1860">
    <property type="match status" value="2"/>
</dbReference>
<evidence type="ECO:0000313" key="9">
    <source>
        <dbReference type="Proteomes" id="UP000247345"/>
    </source>
</evidence>
<name>A0A2P6CB76_9FLAO</name>
<keyword evidence="4 7" id="KW-0573">Peptidoglycan synthesis</keyword>
<evidence type="ECO:0000256" key="2">
    <source>
        <dbReference type="ARBA" id="ARBA00013090"/>
    </source>
</evidence>
<keyword evidence="5 7" id="KW-0413">Isomerase</keyword>
<dbReference type="InterPro" id="IPR015942">
    <property type="entry name" value="Asp/Glu/hydantoin_racemase"/>
</dbReference>
<comment type="catalytic activity">
    <reaction evidence="1 7">
        <text>L-glutamate = D-glutamate</text>
        <dbReference type="Rhea" id="RHEA:12813"/>
        <dbReference type="ChEBI" id="CHEBI:29985"/>
        <dbReference type="ChEBI" id="CHEBI:29986"/>
        <dbReference type="EC" id="5.1.1.3"/>
    </reaction>
</comment>
<feature type="binding site" evidence="7">
    <location>
        <begin position="187"/>
        <end position="188"/>
    </location>
    <ligand>
        <name>substrate</name>
    </ligand>
</feature>
<feature type="active site" description="Proton donor/acceptor" evidence="7">
    <location>
        <position position="76"/>
    </location>
</feature>
<evidence type="ECO:0000256" key="5">
    <source>
        <dbReference type="ARBA" id="ARBA00023235"/>
    </source>
</evidence>
<comment type="function">
    <text evidence="7">Provides the (R)-glutamate required for cell wall biosynthesis.</text>
</comment>
<protein>
    <recommendedName>
        <fullName evidence="2 7">Glutamate racemase</fullName>
        <ecNumber evidence="2 7">5.1.1.3</ecNumber>
    </recommendedName>
</protein>
<dbReference type="FunFam" id="3.40.50.1860:FF:000001">
    <property type="entry name" value="Glutamate racemase"/>
    <property type="match status" value="1"/>
</dbReference>
<dbReference type="InterPro" id="IPR018187">
    <property type="entry name" value="Asp/Glu_racemase_AS_1"/>
</dbReference>
<dbReference type="PROSITE" id="PS00923">
    <property type="entry name" value="ASP_GLU_RACEMASE_1"/>
    <property type="match status" value="1"/>
</dbReference>
<evidence type="ECO:0000256" key="4">
    <source>
        <dbReference type="ARBA" id="ARBA00022984"/>
    </source>
</evidence>
<dbReference type="InterPro" id="IPR033134">
    <property type="entry name" value="Asp/Glu_racemase_AS_2"/>
</dbReference>
<evidence type="ECO:0000256" key="1">
    <source>
        <dbReference type="ARBA" id="ARBA00001602"/>
    </source>
</evidence>
<dbReference type="Proteomes" id="UP000247345">
    <property type="component" value="Unassembled WGS sequence"/>
</dbReference>
<evidence type="ECO:0000256" key="6">
    <source>
        <dbReference type="ARBA" id="ARBA00023316"/>
    </source>
</evidence>
<dbReference type="InterPro" id="IPR004391">
    <property type="entry name" value="Glu_race"/>
</dbReference>
<comment type="pathway">
    <text evidence="7">Cell wall biogenesis; peptidoglycan biosynthesis.</text>
</comment>
<evidence type="ECO:0000256" key="3">
    <source>
        <dbReference type="ARBA" id="ARBA00022960"/>
    </source>
</evidence>
<gene>
    <name evidence="7" type="primary">murI</name>
    <name evidence="8" type="ORF">BTO14_02235</name>
</gene>
<dbReference type="PANTHER" id="PTHR21198">
    <property type="entry name" value="GLUTAMATE RACEMASE"/>
    <property type="match status" value="1"/>
</dbReference>
<dbReference type="EMBL" id="MSCK01000001">
    <property type="protein sequence ID" value="PQJ72139.1"/>
    <property type="molecule type" value="Genomic_DNA"/>
</dbReference>
<dbReference type="Pfam" id="PF01177">
    <property type="entry name" value="Asp_Glu_race"/>
    <property type="match status" value="1"/>
</dbReference>
<dbReference type="EC" id="5.1.1.3" evidence="2 7"/>
<comment type="similarity">
    <text evidence="7">Belongs to the aspartate/glutamate racemases family.</text>
</comment>
<proteinExistence type="inferred from homology"/>
<dbReference type="GO" id="GO:0008881">
    <property type="term" value="F:glutamate racemase activity"/>
    <property type="evidence" value="ECO:0007669"/>
    <property type="project" value="UniProtKB-UniRule"/>
</dbReference>
<dbReference type="PANTHER" id="PTHR21198:SF3">
    <property type="entry name" value="GLUTAMATE RACEMASE"/>
    <property type="match status" value="1"/>
</dbReference>
<dbReference type="GO" id="GO:0009252">
    <property type="term" value="P:peptidoglycan biosynthetic process"/>
    <property type="evidence" value="ECO:0007669"/>
    <property type="project" value="UniProtKB-UniRule"/>
</dbReference>
<dbReference type="PROSITE" id="PS00924">
    <property type="entry name" value="ASP_GLU_RACEMASE_2"/>
    <property type="match status" value="1"/>
</dbReference>
<comment type="caution">
    <text evidence="8">The sequence shown here is derived from an EMBL/GenBank/DDBJ whole genome shotgun (WGS) entry which is preliminary data.</text>
</comment>
<dbReference type="HAMAP" id="MF_00258">
    <property type="entry name" value="Glu_racemase"/>
    <property type="match status" value="1"/>
</dbReference>
<keyword evidence="6 7" id="KW-0961">Cell wall biogenesis/degradation</keyword>